<dbReference type="Gene3D" id="2.20.25.110">
    <property type="entry name" value="S-adenosyl-L-methionine-dependent methyltransferases"/>
    <property type="match status" value="1"/>
</dbReference>
<keyword evidence="1 4" id="KW-0489">Methyltransferase</keyword>
<proteinExistence type="predicted"/>
<accession>A0A081BM46</accession>
<dbReference type="InterPro" id="IPR041698">
    <property type="entry name" value="Methyltransf_25"/>
</dbReference>
<dbReference type="InterPro" id="IPR029063">
    <property type="entry name" value="SAM-dependent_MTases_sf"/>
</dbReference>
<dbReference type="PANTHER" id="PTHR43861">
    <property type="entry name" value="TRANS-ACONITATE 2-METHYLTRANSFERASE-RELATED"/>
    <property type="match status" value="1"/>
</dbReference>
<name>A0A081BM46_9BACT</name>
<organism evidence="4">
    <name type="scientific">Candidatus Moduliflexus flocculans</name>
    <dbReference type="NCBI Taxonomy" id="1499966"/>
    <lineage>
        <taxon>Bacteria</taxon>
        <taxon>Candidatus Moduliflexota</taxon>
        <taxon>Candidatus Moduliflexia</taxon>
        <taxon>Candidatus Moduliflexales</taxon>
        <taxon>Candidatus Moduliflexaceae</taxon>
    </lineage>
</organism>
<keyword evidence="2 4" id="KW-0808">Transferase</keyword>
<dbReference type="HOGENOM" id="CLU_069129_8_2_0"/>
<protein>
    <submittedName>
        <fullName evidence="4">Putative methyltransferase</fullName>
    </submittedName>
</protein>
<keyword evidence="5" id="KW-1185">Reference proteome</keyword>
<dbReference type="Gene3D" id="3.40.50.150">
    <property type="entry name" value="Vaccinia Virus protein VP39"/>
    <property type="match status" value="1"/>
</dbReference>
<dbReference type="GO" id="GO:0032259">
    <property type="term" value="P:methylation"/>
    <property type="evidence" value="ECO:0007669"/>
    <property type="project" value="UniProtKB-KW"/>
</dbReference>
<dbReference type="SUPFAM" id="SSF53335">
    <property type="entry name" value="S-adenosyl-L-methionine-dependent methyltransferases"/>
    <property type="match status" value="1"/>
</dbReference>
<dbReference type="STRING" id="1499966.U14_02706"/>
<dbReference type="CDD" id="cd02440">
    <property type="entry name" value="AdoMet_MTases"/>
    <property type="match status" value="1"/>
</dbReference>
<dbReference type="GO" id="GO:0008168">
    <property type="term" value="F:methyltransferase activity"/>
    <property type="evidence" value="ECO:0007669"/>
    <property type="project" value="UniProtKB-KW"/>
</dbReference>
<dbReference type="Pfam" id="PF13649">
    <property type="entry name" value="Methyltransf_25"/>
    <property type="match status" value="1"/>
</dbReference>
<gene>
    <name evidence="4" type="ORF">U14_02706</name>
</gene>
<reference evidence="4" key="1">
    <citation type="journal article" date="2015" name="PeerJ">
        <title>First genomic representation of candidate bacterial phylum KSB3 points to enhanced environmental sensing as a trigger of wastewater bulking.</title>
        <authorList>
            <person name="Sekiguchi Y."/>
            <person name="Ohashi A."/>
            <person name="Parks D.H."/>
            <person name="Yamauchi T."/>
            <person name="Tyson G.W."/>
            <person name="Hugenholtz P."/>
        </authorList>
    </citation>
    <scope>NUCLEOTIDE SEQUENCE [LARGE SCALE GENOMIC DNA]</scope>
</reference>
<dbReference type="EMBL" id="DF820457">
    <property type="protein sequence ID" value="GAK51462.1"/>
    <property type="molecule type" value="Genomic_DNA"/>
</dbReference>
<dbReference type="PANTHER" id="PTHR43861:SF1">
    <property type="entry name" value="TRANS-ACONITATE 2-METHYLTRANSFERASE"/>
    <property type="match status" value="1"/>
</dbReference>
<dbReference type="AlphaFoldDB" id="A0A081BM46"/>
<evidence type="ECO:0000259" key="3">
    <source>
        <dbReference type="Pfam" id="PF13649"/>
    </source>
</evidence>
<evidence type="ECO:0000313" key="5">
    <source>
        <dbReference type="Proteomes" id="UP000030700"/>
    </source>
</evidence>
<evidence type="ECO:0000313" key="4">
    <source>
        <dbReference type="EMBL" id="GAK51462.1"/>
    </source>
</evidence>
<feature type="domain" description="Methyltransferase" evidence="3">
    <location>
        <begin position="40"/>
        <end position="137"/>
    </location>
</feature>
<sequence>MAFYEELAAEYDKMTRFDERLPKERAMLQGWRERYRVQSVLDAACGTGLHAVLLAQMGIRTVGTDLSSAMLAQAKGHADQLGVHVEWVQASMENVATHVHQSFDAVFCFGNSLPHLLTPQAFEAAASSFAQILHPAGILAIQLLNYTRVLSEKERVVGIHRHDNTEYVRFYDFLDPLIRFNVLTIQWQGDHAASTLNATTLYPYQQDEIETILAQHGFGEFECFGDMQFHPFIPEQSPNVVIVANKKA</sequence>
<evidence type="ECO:0000256" key="1">
    <source>
        <dbReference type="ARBA" id="ARBA00022603"/>
    </source>
</evidence>
<evidence type="ECO:0000256" key="2">
    <source>
        <dbReference type="ARBA" id="ARBA00022679"/>
    </source>
</evidence>
<dbReference type="Proteomes" id="UP000030700">
    <property type="component" value="Unassembled WGS sequence"/>
</dbReference>